<dbReference type="Proteomes" id="UP001642360">
    <property type="component" value="Unassembled WGS sequence"/>
</dbReference>
<comment type="caution">
    <text evidence="1">The sequence shown here is derived from an EMBL/GenBank/DDBJ whole genome shotgun (WGS) entry which is preliminary data.</text>
</comment>
<dbReference type="EMBL" id="CAUOFW020001699">
    <property type="protein sequence ID" value="CAK9147551.1"/>
    <property type="molecule type" value="Genomic_DNA"/>
</dbReference>
<proteinExistence type="predicted"/>
<evidence type="ECO:0000313" key="2">
    <source>
        <dbReference type="Proteomes" id="UP001642360"/>
    </source>
</evidence>
<dbReference type="AlphaFoldDB" id="A0ABC8RTV4"/>
<protein>
    <submittedName>
        <fullName evidence="1">Uncharacterized protein</fullName>
    </submittedName>
</protein>
<accession>A0ABC8RTV4</accession>
<reference evidence="1 2" key="1">
    <citation type="submission" date="2024-02" db="EMBL/GenBank/DDBJ databases">
        <authorList>
            <person name="Vignale AGUSTIN F."/>
            <person name="Sosa J E."/>
            <person name="Modenutti C."/>
        </authorList>
    </citation>
    <scope>NUCLEOTIDE SEQUENCE [LARGE SCALE GENOMIC DNA]</scope>
</reference>
<organism evidence="1 2">
    <name type="scientific">Ilex paraguariensis</name>
    <name type="common">yerba mate</name>
    <dbReference type="NCBI Taxonomy" id="185542"/>
    <lineage>
        <taxon>Eukaryota</taxon>
        <taxon>Viridiplantae</taxon>
        <taxon>Streptophyta</taxon>
        <taxon>Embryophyta</taxon>
        <taxon>Tracheophyta</taxon>
        <taxon>Spermatophyta</taxon>
        <taxon>Magnoliopsida</taxon>
        <taxon>eudicotyledons</taxon>
        <taxon>Gunneridae</taxon>
        <taxon>Pentapetalae</taxon>
        <taxon>asterids</taxon>
        <taxon>campanulids</taxon>
        <taxon>Aquifoliales</taxon>
        <taxon>Aquifoliaceae</taxon>
        <taxon>Ilex</taxon>
    </lineage>
</organism>
<name>A0ABC8RTV4_9AQUA</name>
<gene>
    <name evidence="1" type="ORF">ILEXP_LOCUS15458</name>
</gene>
<evidence type="ECO:0000313" key="1">
    <source>
        <dbReference type="EMBL" id="CAK9147551.1"/>
    </source>
</evidence>
<keyword evidence="2" id="KW-1185">Reference proteome</keyword>
<sequence length="154" mass="18865">MSKIHKPFRFEAYWIDEQQCGEVIRDSWSVDVNGSTMYRLKQRLRNCTTELKRWSLTHFKNNRKQIENLKDRLVEIQNGHVHNTAQNEAKEIKAEVDKIWKREEMYWCQRSRLNWLKYGDRNTKFFHTTTSQRRQRNKIIMLKDREGGWVTDME</sequence>